<dbReference type="OrthoDB" id="271881at2759"/>
<dbReference type="Gene3D" id="3.40.50.1440">
    <property type="entry name" value="Tubulin/FtsZ, GTPase domain"/>
    <property type="match status" value="1"/>
</dbReference>
<dbReference type="OMA" id="TIQVGEF"/>
<dbReference type="InterPro" id="IPR036525">
    <property type="entry name" value="Tubulin/FtsZ_GTPase_sf"/>
</dbReference>
<dbReference type="InterPro" id="IPR049942">
    <property type="entry name" value="DML1/Misato"/>
</dbReference>
<dbReference type="Proteomes" id="UP000002630">
    <property type="component" value="Linkage Group LG03"/>
</dbReference>
<feature type="domain" description="Misato Segment II tubulin-like" evidence="2">
    <location>
        <begin position="7"/>
        <end position="132"/>
    </location>
</feature>
<dbReference type="EMBL" id="FN648087">
    <property type="protein sequence ID" value="CBJ29567.1"/>
    <property type="molecule type" value="Genomic_DNA"/>
</dbReference>
<feature type="compositionally biased region" description="Gly residues" evidence="1">
    <location>
        <begin position="599"/>
        <end position="608"/>
    </location>
</feature>
<dbReference type="InParanoid" id="D7FL30"/>
<gene>
    <name evidence="3" type="ORF">Esi_0153_0022</name>
</gene>
<dbReference type="EMBL" id="FN649728">
    <property type="protein sequence ID" value="CBJ29567.1"/>
    <property type="molecule type" value="Genomic_DNA"/>
</dbReference>
<feature type="compositionally biased region" description="Gly residues" evidence="1">
    <location>
        <begin position="227"/>
        <end position="236"/>
    </location>
</feature>
<dbReference type="PANTHER" id="PTHR13391">
    <property type="entry name" value="MITOCHONDRIAL DISTRIBUTION REGULATOR MISATO"/>
    <property type="match status" value="1"/>
</dbReference>
<reference evidence="3 4" key="1">
    <citation type="journal article" date="2010" name="Nature">
        <title>The Ectocarpus genome and the independent evolution of multicellularity in brown algae.</title>
        <authorList>
            <person name="Cock J.M."/>
            <person name="Sterck L."/>
            <person name="Rouze P."/>
            <person name="Scornet D."/>
            <person name="Allen A.E."/>
            <person name="Amoutzias G."/>
            <person name="Anthouard V."/>
            <person name="Artiguenave F."/>
            <person name="Aury J.M."/>
            <person name="Badger J.H."/>
            <person name="Beszteri B."/>
            <person name="Billiau K."/>
            <person name="Bonnet E."/>
            <person name="Bothwell J.H."/>
            <person name="Bowler C."/>
            <person name="Boyen C."/>
            <person name="Brownlee C."/>
            <person name="Carrano C.J."/>
            <person name="Charrier B."/>
            <person name="Cho G.Y."/>
            <person name="Coelho S.M."/>
            <person name="Collen J."/>
            <person name="Corre E."/>
            <person name="Da Silva C."/>
            <person name="Delage L."/>
            <person name="Delaroque N."/>
            <person name="Dittami S.M."/>
            <person name="Doulbeau S."/>
            <person name="Elias M."/>
            <person name="Farnham G."/>
            <person name="Gachon C.M."/>
            <person name="Gschloessl B."/>
            <person name="Heesch S."/>
            <person name="Jabbari K."/>
            <person name="Jubin C."/>
            <person name="Kawai H."/>
            <person name="Kimura K."/>
            <person name="Kloareg B."/>
            <person name="Kupper F.C."/>
            <person name="Lang D."/>
            <person name="Le Bail A."/>
            <person name="Leblanc C."/>
            <person name="Lerouge P."/>
            <person name="Lohr M."/>
            <person name="Lopez P.J."/>
            <person name="Martens C."/>
            <person name="Maumus F."/>
            <person name="Michel G."/>
            <person name="Miranda-Saavedra D."/>
            <person name="Morales J."/>
            <person name="Moreau H."/>
            <person name="Motomura T."/>
            <person name="Nagasato C."/>
            <person name="Napoli C.A."/>
            <person name="Nelson D.R."/>
            <person name="Nyvall-Collen P."/>
            <person name="Peters A.F."/>
            <person name="Pommier C."/>
            <person name="Potin P."/>
            <person name="Poulain J."/>
            <person name="Quesneville H."/>
            <person name="Read B."/>
            <person name="Rensing S.A."/>
            <person name="Ritter A."/>
            <person name="Rousvoal S."/>
            <person name="Samanta M."/>
            <person name="Samson G."/>
            <person name="Schroeder D.C."/>
            <person name="Segurens B."/>
            <person name="Strittmatter M."/>
            <person name="Tonon T."/>
            <person name="Tregear J.W."/>
            <person name="Valentin K."/>
            <person name="von Dassow P."/>
            <person name="Yamagishi T."/>
            <person name="Van de Peer Y."/>
            <person name="Wincker P."/>
        </authorList>
    </citation>
    <scope>NUCLEOTIDE SEQUENCE [LARGE SCALE GENOMIC DNA]</scope>
    <source>
        <strain evidence="4">Ec32 / CCAP1310/4</strain>
    </source>
</reference>
<evidence type="ECO:0000256" key="1">
    <source>
        <dbReference type="SAM" id="MobiDB-lite"/>
    </source>
</evidence>
<evidence type="ECO:0000313" key="4">
    <source>
        <dbReference type="Proteomes" id="UP000002630"/>
    </source>
</evidence>
<name>D7FL30_ECTSI</name>
<dbReference type="PANTHER" id="PTHR13391:SF0">
    <property type="entry name" value="PROTEIN MISATO HOMOLOG 1"/>
    <property type="match status" value="1"/>
</dbReference>
<proteinExistence type="predicted"/>
<feature type="region of interest" description="Disordered" evidence="1">
    <location>
        <begin position="462"/>
        <end position="483"/>
    </location>
</feature>
<organism evidence="3 4">
    <name type="scientific">Ectocarpus siliculosus</name>
    <name type="common">Brown alga</name>
    <name type="synonym">Conferva siliculosa</name>
    <dbReference type="NCBI Taxonomy" id="2880"/>
    <lineage>
        <taxon>Eukaryota</taxon>
        <taxon>Sar</taxon>
        <taxon>Stramenopiles</taxon>
        <taxon>Ochrophyta</taxon>
        <taxon>PX clade</taxon>
        <taxon>Phaeophyceae</taxon>
        <taxon>Ectocarpales</taxon>
        <taxon>Ectocarpaceae</taxon>
        <taxon>Ectocarpus</taxon>
    </lineage>
</organism>
<dbReference type="GO" id="GO:0007005">
    <property type="term" value="P:mitochondrion organization"/>
    <property type="evidence" value="ECO:0007669"/>
    <property type="project" value="InterPro"/>
</dbReference>
<evidence type="ECO:0000259" key="2">
    <source>
        <dbReference type="Pfam" id="PF10644"/>
    </source>
</evidence>
<dbReference type="InterPro" id="IPR019605">
    <property type="entry name" value="Misato_II_tubulin-like"/>
</dbReference>
<feature type="region of interest" description="Disordered" evidence="1">
    <location>
        <begin position="225"/>
        <end position="248"/>
    </location>
</feature>
<dbReference type="AlphaFoldDB" id="D7FL30"/>
<dbReference type="SUPFAM" id="SSF52490">
    <property type="entry name" value="Tubulin nucleotide-binding domain-like"/>
    <property type="match status" value="1"/>
</dbReference>
<feature type="compositionally biased region" description="Low complexity" evidence="1">
    <location>
        <begin position="588"/>
        <end position="598"/>
    </location>
</feature>
<feature type="compositionally biased region" description="Acidic residues" evidence="1">
    <location>
        <begin position="162"/>
        <end position="173"/>
    </location>
</feature>
<feature type="compositionally biased region" description="Gly residues" evidence="1">
    <location>
        <begin position="143"/>
        <end position="158"/>
    </location>
</feature>
<dbReference type="Pfam" id="PF10644">
    <property type="entry name" value="Misat_Tub_SegII"/>
    <property type="match status" value="1"/>
</dbReference>
<sequence length="694" mass="72058">MNDSSGREIITLQVGRYANFVGTHFWNFQDELLLLASRGGVVDTPYEHGVLHRQAAERSRGGGGGGSGERTPRLVAFDTRDALGSLNPLGLVGGGGARSTATAEVAQPSWAGGVSVFRQPSLERNALHEYLDNEDAAANAVAAGGGSATEGGWWGGGVSSEKEEDEDKDEEMEEARATGDVTRLTKHPFGLDDTVTSWPDFLKSRLHPRALQELPFRDESSDFGLYASGGGGGGGSRSSALGESDREQFSDALRQQLEECDAAQGTQTLVDLEGGWSGLGSALALELQEECRNRPRVCYSLLRQKYAPAGPGCHAPGAMVTAAAVGAGGAARSAVNLALGLHGLNEAFSLSFVLDEEACNAETSPHMAIDPSNAYHTSAVLGAAIDVATSPMRFSSTGLDAWASGRGGGVGGVPIAGGGGAFGDGGRAPPPGADMTLATLSAWLPLPHPDASAETLSRLLSEHAASSRDAGSSDEPSVAPSASKMVSLGPVARRHRGNLRRGRGKLLVPPSAAGGERVSRVYSRKTVLRGCTAPRDKQLHALEEVLGRSTVGSGCCYSVSTPLPIPITYPLIFRESLGLRGELMPSAGASRAAESTSGGASGKGGGGRGAITSGELRVMCDQISGVACAERDSRMGSFISQVAVGLDVRRGGVLLELEKNDMHKDDAIEVLENLTTLAESYGYSKDGDEEEDTR</sequence>
<dbReference type="GO" id="GO:0005737">
    <property type="term" value="C:cytoplasm"/>
    <property type="evidence" value="ECO:0007669"/>
    <property type="project" value="TreeGrafter"/>
</dbReference>
<feature type="region of interest" description="Disordered" evidence="1">
    <location>
        <begin position="588"/>
        <end position="608"/>
    </location>
</feature>
<evidence type="ECO:0000313" key="3">
    <source>
        <dbReference type="EMBL" id="CBJ29567.1"/>
    </source>
</evidence>
<accession>D7FL30</accession>
<feature type="region of interest" description="Disordered" evidence="1">
    <location>
        <begin position="143"/>
        <end position="178"/>
    </location>
</feature>
<dbReference type="STRING" id="2880.D7FL30"/>
<keyword evidence="4" id="KW-1185">Reference proteome</keyword>
<dbReference type="eggNOG" id="KOG2530">
    <property type="taxonomic scope" value="Eukaryota"/>
</dbReference>
<protein>
    <submittedName>
        <fullName evidence="3">Similar to Protein misato homolog 1</fullName>
    </submittedName>
</protein>